<proteinExistence type="inferred from homology"/>
<dbReference type="GO" id="GO:0051537">
    <property type="term" value="F:2 iron, 2 sulfur cluster binding"/>
    <property type="evidence" value="ECO:0007669"/>
    <property type="project" value="UniProtKB-KW"/>
</dbReference>
<comment type="cofactor">
    <cofactor evidence="1">
        <name>FAD</name>
        <dbReference type="ChEBI" id="CHEBI:57692"/>
    </cofactor>
</comment>
<dbReference type="GO" id="GO:0046872">
    <property type="term" value="F:metal ion binding"/>
    <property type="evidence" value="ECO:0007669"/>
    <property type="project" value="UniProtKB-KW"/>
</dbReference>
<evidence type="ECO:0000256" key="1">
    <source>
        <dbReference type="ARBA" id="ARBA00001974"/>
    </source>
</evidence>
<keyword evidence="14" id="KW-1185">Reference proteome</keyword>
<dbReference type="PRINTS" id="PR00406">
    <property type="entry name" value="CYTB5RDTASE"/>
</dbReference>
<dbReference type="InterPro" id="IPR039261">
    <property type="entry name" value="FNR_nucleotide-bd"/>
</dbReference>
<keyword evidence="5" id="KW-0274">FAD</keyword>
<dbReference type="InterPro" id="IPR012675">
    <property type="entry name" value="Beta-grasp_dom_sf"/>
</dbReference>
<evidence type="ECO:0000256" key="9">
    <source>
        <dbReference type="ARBA" id="ARBA00061434"/>
    </source>
</evidence>
<evidence type="ECO:0000256" key="3">
    <source>
        <dbReference type="ARBA" id="ARBA00022714"/>
    </source>
</evidence>
<dbReference type="CDD" id="cd06215">
    <property type="entry name" value="FNR_iron_sulfur_binding_1"/>
    <property type="match status" value="1"/>
</dbReference>
<dbReference type="Gene3D" id="3.40.50.80">
    <property type="entry name" value="Nucleotide-binding domain of ferredoxin-NADP reductase (FNR) module"/>
    <property type="match status" value="1"/>
</dbReference>
<dbReference type="PROSITE" id="PS51085">
    <property type="entry name" value="2FE2S_FER_2"/>
    <property type="match status" value="1"/>
</dbReference>
<evidence type="ECO:0000259" key="12">
    <source>
        <dbReference type="PROSITE" id="PS51384"/>
    </source>
</evidence>
<dbReference type="EMBL" id="QZEW01000040">
    <property type="protein sequence ID" value="RJL14814.1"/>
    <property type="molecule type" value="Genomic_DNA"/>
</dbReference>
<accession>A0A419A706</accession>
<keyword evidence="7" id="KW-0408">Iron</keyword>
<feature type="domain" description="FAD-binding FR-type" evidence="12">
    <location>
        <begin position="11"/>
        <end position="119"/>
    </location>
</feature>
<organism evidence="13 14">
    <name type="scientific">Paracoccus siganidrum</name>
    <dbReference type="NCBI Taxonomy" id="1276757"/>
    <lineage>
        <taxon>Bacteria</taxon>
        <taxon>Pseudomonadati</taxon>
        <taxon>Pseudomonadota</taxon>
        <taxon>Alphaproteobacteria</taxon>
        <taxon>Rhodobacterales</taxon>
        <taxon>Paracoccaceae</taxon>
        <taxon>Paracoccus</taxon>
    </lineage>
</organism>
<reference evidence="14" key="1">
    <citation type="submission" date="2018-09" db="EMBL/GenBank/DDBJ databases">
        <title>Paracoccus onubensis nov. sp. a moderate halophilic bacterium isolated from Gruta de las Maravillas (Aracena, Spain).</title>
        <authorList>
            <person name="Jurado V."/>
            <person name="Gutierrez-Patricio S."/>
            <person name="Gonzalez-Pimentel J.L."/>
            <person name="Miller A.Z."/>
            <person name="Laiz L."/>
            <person name="Saiz-Jimenez C."/>
        </authorList>
    </citation>
    <scope>NUCLEOTIDE SEQUENCE [LARGE SCALE GENOMIC DNA]</scope>
    <source>
        <strain evidence="14">DSM 26381</strain>
    </source>
</reference>
<comment type="caution">
    <text evidence="13">The sequence shown here is derived from an EMBL/GenBank/DDBJ whole genome shotgun (WGS) entry which is preliminary data.</text>
</comment>
<dbReference type="SUPFAM" id="SSF63380">
    <property type="entry name" value="Riboflavin synthase domain-like"/>
    <property type="match status" value="1"/>
</dbReference>
<feature type="compositionally biased region" description="Basic and acidic residues" evidence="10">
    <location>
        <begin position="250"/>
        <end position="259"/>
    </location>
</feature>
<evidence type="ECO:0000256" key="2">
    <source>
        <dbReference type="ARBA" id="ARBA00022630"/>
    </source>
</evidence>
<dbReference type="InterPro" id="IPR001433">
    <property type="entry name" value="OxRdtase_FAD/NAD-bd"/>
</dbReference>
<dbReference type="PANTHER" id="PTHR47354:SF6">
    <property type="entry name" value="NADH OXIDOREDUCTASE HCR"/>
    <property type="match status" value="1"/>
</dbReference>
<keyword evidence="4" id="KW-0479">Metal-binding</keyword>
<protein>
    <submittedName>
        <fullName evidence="13">Hybrid-cluster NAD(P)-dependent oxidoreductase</fullName>
    </submittedName>
</protein>
<dbReference type="InterPro" id="IPR001041">
    <property type="entry name" value="2Fe-2S_ferredoxin-type"/>
</dbReference>
<evidence type="ECO:0000256" key="4">
    <source>
        <dbReference type="ARBA" id="ARBA00022723"/>
    </source>
</evidence>
<dbReference type="InterPro" id="IPR008333">
    <property type="entry name" value="Cbr1-like_FAD-bd_dom"/>
</dbReference>
<dbReference type="Gene3D" id="2.40.30.10">
    <property type="entry name" value="Translation factors"/>
    <property type="match status" value="1"/>
</dbReference>
<evidence type="ECO:0000259" key="11">
    <source>
        <dbReference type="PROSITE" id="PS51085"/>
    </source>
</evidence>
<dbReference type="GO" id="GO:0016491">
    <property type="term" value="F:oxidoreductase activity"/>
    <property type="evidence" value="ECO:0007669"/>
    <property type="project" value="UniProtKB-KW"/>
</dbReference>
<feature type="domain" description="2Fe-2S ferredoxin-type" evidence="11">
    <location>
        <begin position="293"/>
        <end position="377"/>
    </location>
</feature>
<name>A0A419A706_9RHOB</name>
<dbReference type="SUPFAM" id="SSF54292">
    <property type="entry name" value="2Fe-2S ferredoxin-like"/>
    <property type="match status" value="1"/>
</dbReference>
<evidence type="ECO:0000256" key="5">
    <source>
        <dbReference type="ARBA" id="ARBA00022827"/>
    </source>
</evidence>
<sequence>MLQPLSSQWTPTRLTLECVDIETETHDVKSFHLRVLPNAAGEAPLCLHRPGQFLTLRLRHGDMLVPRSYTIASPPSRPMLLTLTVKRDPDGLVSRYLHDVLRIGDRLAAQGPGGSFDLFSVAPRRHIVMLSGGSGITPMMSMLRYLQDRRETGYRVSFLHSARSPADLLFQGELTAIAARGGAKLGFICERDALPGMEAGFLTRDMLQAHVPDLHDCTVLTCGPAPYMRAVRAMLGEAGFDMAHYHEESFGDPAERRNPDGATPESLRADGGEPAASAAPPPVDHQPAKAGQNLVHFTLSGKAAPYRPGETILDVASREGIAVPTNCQMGLCGTCKAHCSAGQVAMDDTEGLGPGELEQGMVLTCCGRPQGAVSIAL</sequence>
<dbReference type="PANTHER" id="PTHR47354">
    <property type="entry name" value="NADH OXIDOREDUCTASE HCR"/>
    <property type="match status" value="1"/>
</dbReference>
<comment type="similarity">
    <text evidence="9">In the N-terminal section; belongs to the FAD-binding oxidoreductase type 6 family.</text>
</comment>
<evidence type="ECO:0000256" key="8">
    <source>
        <dbReference type="ARBA" id="ARBA00023014"/>
    </source>
</evidence>
<dbReference type="Pfam" id="PF00970">
    <property type="entry name" value="FAD_binding_6"/>
    <property type="match status" value="1"/>
</dbReference>
<evidence type="ECO:0000313" key="14">
    <source>
        <dbReference type="Proteomes" id="UP000283587"/>
    </source>
</evidence>
<dbReference type="OrthoDB" id="9792185at2"/>
<dbReference type="InterPro" id="IPR017938">
    <property type="entry name" value="Riboflavin_synthase-like_b-brl"/>
</dbReference>
<evidence type="ECO:0000313" key="13">
    <source>
        <dbReference type="EMBL" id="RJL14814.1"/>
    </source>
</evidence>
<feature type="region of interest" description="Disordered" evidence="10">
    <location>
        <begin position="250"/>
        <end position="288"/>
    </location>
</feature>
<evidence type="ECO:0000256" key="10">
    <source>
        <dbReference type="SAM" id="MobiDB-lite"/>
    </source>
</evidence>
<dbReference type="InterPro" id="IPR050415">
    <property type="entry name" value="MRET"/>
</dbReference>
<dbReference type="RefSeq" id="WP_119898211.1">
    <property type="nucleotide sequence ID" value="NZ_QNRC01000028.1"/>
</dbReference>
<keyword evidence="2" id="KW-0285">Flavoprotein</keyword>
<dbReference type="PROSITE" id="PS00197">
    <property type="entry name" value="2FE2S_FER_1"/>
    <property type="match status" value="1"/>
</dbReference>
<dbReference type="AlphaFoldDB" id="A0A419A706"/>
<dbReference type="InterPro" id="IPR036010">
    <property type="entry name" value="2Fe-2S_ferredoxin-like_sf"/>
</dbReference>
<keyword evidence="3" id="KW-0001">2Fe-2S</keyword>
<evidence type="ECO:0000256" key="7">
    <source>
        <dbReference type="ARBA" id="ARBA00023004"/>
    </source>
</evidence>
<dbReference type="Pfam" id="PF00175">
    <property type="entry name" value="NAD_binding_1"/>
    <property type="match status" value="1"/>
</dbReference>
<dbReference type="InterPro" id="IPR017927">
    <property type="entry name" value="FAD-bd_FR_type"/>
</dbReference>
<dbReference type="Proteomes" id="UP000283587">
    <property type="component" value="Unassembled WGS sequence"/>
</dbReference>
<evidence type="ECO:0000256" key="6">
    <source>
        <dbReference type="ARBA" id="ARBA00023002"/>
    </source>
</evidence>
<dbReference type="InterPro" id="IPR006058">
    <property type="entry name" value="2Fe2S_fd_BS"/>
</dbReference>
<gene>
    <name evidence="13" type="ORF">D3P05_11015</name>
</gene>
<dbReference type="SUPFAM" id="SSF52343">
    <property type="entry name" value="Ferredoxin reductase-like, C-terminal NADP-linked domain"/>
    <property type="match status" value="1"/>
</dbReference>
<keyword evidence="6" id="KW-0560">Oxidoreductase</keyword>
<dbReference type="Gene3D" id="3.10.20.30">
    <property type="match status" value="1"/>
</dbReference>
<keyword evidence="8" id="KW-0411">Iron-sulfur</keyword>
<dbReference type="Pfam" id="PF00111">
    <property type="entry name" value="Fer2"/>
    <property type="match status" value="1"/>
</dbReference>
<dbReference type="PROSITE" id="PS51384">
    <property type="entry name" value="FAD_FR"/>
    <property type="match status" value="1"/>
</dbReference>
<dbReference type="CDD" id="cd00207">
    <property type="entry name" value="fer2"/>
    <property type="match status" value="1"/>
</dbReference>